<gene>
    <name evidence="1" type="ORF">QO011_006878</name>
</gene>
<keyword evidence="2" id="KW-1185">Reference proteome</keyword>
<accession>A0ABU0JHT1</accession>
<dbReference type="PANTHER" id="PTHR36452">
    <property type="entry name" value="CHROMOSOME 12, WHOLE GENOME SHOTGUN SEQUENCE"/>
    <property type="match status" value="1"/>
</dbReference>
<dbReference type="PIRSF" id="PIRSF028451">
    <property type="entry name" value="UCP028451"/>
    <property type="match status" value="1"/>
</dbReference>
<evidence type="ECO:0000313" key="2">
    <source>
        <dbReference type="Proteomes" id="UP001242480"/>
    </source>
</evidence>
<dbReference type="EMBL" id="JAUSVX010000018">
    <property type="protein sequence ID" value="MDQ0473842.1"/>
    <property type="molecule type" value="Genomic_DNA"/>
</dbReference>
<dbReference type="Pfam" id="PF09365">
    <property type="entry name" value="DUF2461"/>
    <property type="match status" value="1"/>
</dbReference>
<organism evidence="1 2">
    <name type="scientific">Labrys wisconsinensis</name>
    <dbReference type="NCBI Taxonomy" id="425677"/>
    <lineage>
        <taxon>Bacteria</taxon>
        <taxon>Pseudomonadati</taxon>
        <taxon>Pseudomonadota</taxon>
        <taxon>Alphaproteobacteria</taxon>
        <taxon>Hyphomicrobiales</taxon>
        <taxon>Xanthobacteraceae</taxon>
        <taxon>Labrys</taxon>
    </lineage>
</organism>
<name>A0ABU0JHT1_9HYPH</name>
<dbReference type="RefSeq" id="WP_307282522.1">
    <property type="nucleotide sequence ID" value="NZ_JAUSVX010000018.1"/>
</dbReference>
<dbReference type="NCBIfam" id="TIGR02453">
    <property type="entry name" value="TIGR02453 family protein"/>
    <property type="match status" value="1"/>
</dbReference>
<dbReference type="Proteomes" id="UP001242480">
    <property type="component" value="Unassembled WGS sequence"/>
</dbReference>
<comment type="caution">
    <text evidence="1">The sequence shown here is derived from an EMBL/GenBank/DDBJ whole genome shotgun (WGS) entry which is preliminary data.</text>
</comment>
<protein>
    <submittedName>
        <fullName evidence="1">Uncharacterized protein (TIGR02453 family)</fullName>
    </submittedName>
</protein>
<reference evidence="1 2" key="1">
    <citation type="submission" date="2023-07" db="EMBL/GenBank/DDBJ databases">
        <title>Genomic Encyclopedia of Type Strains, Phase IV (KMG-IV): sequencing the most valuable type-strain genomes for metagenomic binning, comparative biology and taxonomic classification.</title>
        <authorList>
            <person name="Goeker M."/>
        </authorList>
    </citation>
    <scope>NUCLEOTIDE SEQUENCE [LARGE SCALE GENOMIC DNA]</scope>
    <source>
        <strain evidence="1 2">DSM 19619</strain>
    </source>
</reference>
<evidence type="ECO:0000313" key="1">
    <source>
        <dbReference type="EMBL" id="MDQ0473842.1"/>
    </source>
</evidence>
<dbReference type="InterPro" id="IPR012808">
    <property type="entry name" value="CHP02453"/>
</dbReference>
<dbReference type="PANTHER" id="PTHR36452:SF1">
    <property type="entry name" value="DUF2461 DOMAIN-CONTAINING PROTEIN"/>
    <property type="match status" value="1"/>
</dbReference>
<sequence length="233" mass="25235">MSTASFQGFGPKALPFFRALDFHQDRAWFAENRAIYDADVLGPLGAFVADLSAACAARGLPLRGSPKGSIFRIHRDVRFSKDKRPYKTHAGALLTRSGAKTDPGCFYIHIAPEGCFCAAGFYDLEPPRLAAVRQALVEGPQRFAAMAETLAAAGHALDRRWSLTRPPREAAGIADPALVEALKLKSYLVTRPIEAEAIAGPGLVADCAGFVEEALPLLRFGWDVLDRLEPERG</sequence>
<proteinExistence type="predicted"/>
<dbReference type="InterPro" id="IPR015996">
    <property type="entry name" value="UCP028451"/>
</dbReference>